<dbReference type="AlphaFoldDB" id="A0A0A2KWB1"/>
<dbReference type="GO" id="GO:0017000">
    <property type="term" value="P:antibiotic biosynthetic process"/>
    <property type="evidence" value="ECO:0007669"/>
    <property type="project" value="UniProtKB-ARBA"/>
</dbReference>
<evidence type="ECO:0000259" key="2">
    <source>
        <dbReference type="Pfam" id="PF00561"/>
    </source>
</evidence>
<reference evidence="3 4" key="1">
    <citation type="journal article" date="2015" name="Mol. Plant Microbe Interact.">
        <title>Genome, transcriptome, and functional analyses of Penicillium expansum provide new insights into secondary metabolism and pathogenicity.</title>
        <authorList>
            <person name="Ballester A.R."/>
            <person name="Marcet-Houben M."/>
            <person name="Levin E."/>
            <person name="Sela N."/>
            <person name="Selma-Lazaro C."/>
            <person name="Carmona L."/>
            <person name="Wisniewski M."/>
            <person name="Droby S."/>
            <person name="Gonzalez-Candelas L."/>
            <person name="Gabaldon T."/>
        </authorList>
    </citation>
    <scope>NUCLEOTIDE SEQUENCE [LARGE SCALE GENOMIC DNA]</scope>
    <source>
        <strain evidence="3 4">PHI-1</strain>
    </source>
</reference>
<comment type="caution">
    <text evidence="3">The sequence shown here is derived from an EMBL/GenBank/DDBJ whole genome shotgun (WGS) entry which is preliminary data.</text>
</comment>
<dbReference type="SUPFAM" id="SSF53474">
    <property type="entry name" value="alpha/beta-Hydrolases"/>
    <property type="match status" value="1"/>
</dbReference>
<dbReference type="Gene3D" id="1.10.10.800">
    <property type="match status" value="1"/>
</dbReference>
<dbReference type="GO" id="GO:0072330">
    <property type="term" value="P:monocarboxylic acid biosynthetic process"/>
    <property type="evidence" value="ECO:0007669"/>
    <property type="project" value="UniProtKB-ARBA"/>
</dbReference>
<evidence type="ECO:0000256" key="1">
    <source>
        <dbReference type="ARBA" id="ARBA00029464"/>
    </source>
</evidence>
<dbReference type="HOGENOM" id="CLU_048587_1_1_1"/>
<dbReference type="PhylomeDB" id="A0A0A2KWB1"/>
<dbReference type="EMBL" id="JQGA01000951">
    <property type="protein sequence ID" value="KGO71203.1"/>
    <property type="molecule type" value="Genomic_DNA"/>
</dbReference>
<dbReference type="InterPro" id="IPR029058">
    <property type="entry name" value="AB_hydrolase_fold"/>
</dbReference>
<dbReference type="ESTHER" id="penit-a0a0a2kwb1">
    <property type="family name" value="Thiohydrolase"/>
</dbReference>
<dbReference type="PANTHER" id="PTHR47751:SF2">
    <property type="entry name" value="DLTD N-TERMINAL DOMAIN PROTEIN (AFU_ORTHOLOGUE AFUA_8G00380)-RELATED"/>
    <property type="match status" value="1"/>
</dbReference>
<keyword evidence="4" id="KW-1185">Reference proteome</keyword>
<dbReference type="Proteomes" id="UP000030104">
    <property type="component" value="Unassembled WGS sequence"/>
</dbReference>
<protein>
    <recommendedName>
        <fullName evidence="2">AB hydrolase-1 domain-containing protein</fullName>
    </recommendedName>
</protein>
<organism evidence="3 4">
    <name type="scientific">Penicillium italicum</name>
    <name type="common">Blue mold</name>
    <dbReference type="NCBI Taxonomy" id="40296"/>
    <lineage>
        <taxon>Eukaryota</taxon>
        <taxon>Fungi</taxon>
        <taxon>Dikarya</taxon>
        <taxon>Ascomycota</taxon>
        <taxon>Pezizomycotina</taxon>
        <taxon>Eurotiomycetes</taxon>
        <taxon>Eurotiomycetidae</taxon>
        <taxon>Eurotiales</taxon>
        <taxon>Aspergillaceae</taxon>
        <taxon>Penicillium</taxon>
    </lineage>
</organism>
<dbReference type="InterPro" id="IPR000073">
    <property type="entry name" value="AB_hydrolase_1"/>
</dbReference>
<feature type="domain" description="AB hydrolase-1" evidence="2">
    <location>
        <begin position="32"/>
        <end position="249"/>
    </location>
</feature>
<comment type="similarity">
    <text evidence="1">Belongs to the polyketide transferase af380 family.</text>
</comment>
<name>A0A0A2KWB1_PENIT</name>
<sequence length="306" mass="33454">MSQREQVEFKAMDGVILRGHFYPASSPGKSSAVIMTPGFNTTRDVFLPNIAHSFQSSGISCLVYDPRTIGSSDGQPRNNINPSLQISDYHDALTFLKSDPRIDPQKIIYWGFSFAGAVALCAAALDKRAKAVIAINPLTVWDLPANKRAKVLAKAMQDRESQVAGNEAFRLPMLTETGENPAGFGAGGVGVEEVKLVKEAKEKIVGFEDTTTLQTYYHIVSWNPFEVVRLMGKTSVLLVSAAEDRISPVELQKKVYLEALQREDGGKGGARDLLVVEGRGHMDILDGKSLVAAMEKQVEFVRKVIN</sequence>
<dbReference type="OrthoDB" id="2498029at2759"/>
<dbReference type="STRING" id="40296.A0A0A2KWB1"/>
<dbReference type="PANTHER" id="PTHR47751">
    <property type="entry name" value="SUPERFAMILY HYDROLASE, PUTATIVE (AFU_ORTHOLOGUE AFUA_2G16580)-RELATED"/>
    <property type="match status" value="1"/>
</dbReference>
<dbReference type="Pfam" id="PF00561">
    <property type="entry name" value="Abhydrolase_1"/>
    <property type="match status" value="1"/>
</dbReference>
<dbReference type="InterPro" id="IPR051411">
    <property type="entry name" value="Polyketide_trans_af380"/>
</dbReference>
<accession>A0A0A2KWB1</accession>
<evidence type="ECO:0000313" key="3">
    <source>
        <dbReference type="EMBL" id="KGO71203.1"/>
    </source>
</evidence>
<gene>
    <name evidence="3" type="ORF">PITC_096680</name>
</gene>
<dbReference type="Gene3D" id="3.40.50.1820">
    <property type="entry name" value="alpha/beta hydrolase"/>
    <property type="match status" value="1"/>
</dbReference>
<proteinExistence type="inferred from homology"/>
<evidence type="ECO:0000313" key="4">
    <source>
        <dbReference type="Proteomes" id="UP000030104"/>
    </source>
</evidence>